<evidence type="ECO:0000313" key="3">
    <source>
        <dbReference type="Proteomes" id="UP000076555"/>
    </source>
</evidence>
<protein>
    <recommendedName>
        <fullName evidence="4">Transglycosylase SLT domain-containing protein</fullName>
    </recommendedName>
</protein>
<name>A0A161XK96_NODSP</name>
<gene>
    <name evidence="2" type="ORF">A2T98_14810</name>
</gene>
<accession>A0A161XK96</accession>
<evidence type="ECO:0000313" key="2">
    <source>
        <dbReference type="EMBL" id="KZL49064.1"/>
    </source>
</evidence>
<evidence type="ECO:0000256" key="1">
    <source>
        <dbReference type="SAM" id="SignalP"/>
    </source>
</evidence>
<dbReference type="EMBL" id="LWAJ01000208">
    <property type="protein sequence ID" value="KZL49064.1"/>
    <property type="molecule type" value="Genomic_DNA"/>
</dbReference>
<keyword evidence="1" id="KW-0732">Signal</keyword>
<feature type="signal peptide" evidence="1">
    <location>
        <begin position="1"/>
        <end position="26"/>
    </location>
</feature>
<dbReference type="Proteomes" id="UP000076555">
    <property type="component" value="Unassembled WGS sequence"/>
</dbReference>
<proteinExistence type="predicted"/>
<dbReference type="RefSeq" id="WP_063873425.1">
    <property type="nucleotide sequence ID" value="NZ_CAWMRI010000208.1"/>
</dbReference>
<reference evidence="2 3" key="1">
    <citation type="submission" date="2016-04" db="EMBL/GenBank/DDBJ databases">
        <title>Draft Genome Assembly of the Bloom-forming Cyanobacterium Nodularia spumigena Strain CENA596 in Shrimp Production Ponds.</title>
        <authorList>
            <person name="Popin R.V."/>
            <person name="Rigonato J."/>
            <person name="Abreu V.A."/>
            <person name="Andreote A.P."/>
            <person name="Silveira S.B."/>
            <person name="Odebrecht C."/>
            <person name="Fiore M.F."/>
        </authorList>
    </citation>
    <scope>NUCLEOTIDE SEQUENCE [LARGE SCALE GENOMIC DNA]</scope>
    <source>
        <strain evidence="2 3">CENA596</strain>
    </source>
</reference>
<comment type="caution">
    <text evidence="2">The sequence shown here is derived from an EMBL/GenBank/DDBJ whole genome shotgun (WGS) entry which is preliminary data.</text>
</comment>
<sequence length="169" mass="18583">MRKNPIPLLLCGVVVNFGLLSFLAQAQQVVSNAQVAAMVEALRQAAPQTGTQNDGLYSEWQVKPETLKAWSKSCLKRELTPRQFEDSPVTARLIISCITSRELTNQFRATSNNENKAVHGVACWWMTGNYTGCNQGFTAAYVKKVVGFYQQQRAIPAATPSASPTESSR</sequence>
<dbReference type="OrthoDB" id="423026at2"/>
<organism evidence="2 3">
    <name type="scientific">Nodularia spumigena CENA596</name>
    <dbReference type="NCBI Taxonomy" id="1819295"/>
    <lineage>
        <taxon>Bacteria</taxon>
        <taxon>Bacillati</taxon>
        <taxon>Cyanobacteriota</taxon>
        <taxon>Cyanophyceae</taxon>
        <taxon>Nostocales</taxon>
        <taxon>Nodulariaceae</taxon>
        <taxon>Nodularia</taxon>
    </lineage>
</organism>
<evidence type="ECO:0008006" key="4">
    <source>
        <dbReference type="Google" id="ProtNLM"/>
    </source>
</evidence>
<dbReference type="AlphaFoldDB" id="A0A161XK96"/>
<feature type="chain" id="PRO_5007830029" description="Transglycosylase SLT domain-containing protein" evidence="1">
    <location>
        <begin position="27"/>
        <end position="169"/>
    </location>
</feature>